<comment type="caution">
    <text evidence="2">The sequence shown here is derived from an EMBL/GenBank/DDBJ whole genome shotgun (WGS) entry which is preliminary data.</text>
</comment>
<evidence type="ECO:0000313" key="2">
    <source>
        <dbReference type="EMBL" id="KAK0480561.1"/>
    </source>
</evidence>
<accession>A0AA39PB41</accession>
<proteinExistence type="predicted"/>
<name>A0AA39PB41_9AGAR</name>
<protein>
    <submittedName>
        <fullName evidence="2">Uncharacterized protein</fullName>
    </submittedName>
</protein>
<keyword evidence="3" id="KW-1185">Reference proteome</keyword>
<dbReference type="EMBL" id="JAUEPR010000009">
    <property type="protein sequence ID" value="KAK0480561.1"/>
    <property type="molecule type" value="Genomic_DNA"/>
</dbReference>
<feature type="compositionally biased region" description="Basic and acidic residues" evidence="1">
    <location>
        <begin position="97"/>
        <end position="113"/>
    </location>
</feature>
<dbReference type="AlphaFoldDB" id="A0AA39PB41"/>
<gene>
    <name evidence="2" type="ORF">IW261DRAFT_1418936</name>
</gene>
<feature type="region of interest" description="Disordered" evidence="1">
    <location>
        <begin position="68"/>
        <end position="113"/>
    </location>
</feature>
<dbReference type="Proteomes" id="UP001175227">
    <property type="component" value="Unassembled WGS sequence"/>
</dbReference>
<sequence length="113" mass="12395">MIVIRLLLHRRRISKLFGDGQGKEYTGIAAMLIDSVQNVAFQALSQVQVIAPFLIIVRVLQGRTSTDTSRELFSMKETTSNPGDATELKAASENIDEESRGERSAGTDGDMSH</sequence>
<organism evidence="2 3">
    <name type="scientific">Armillaria novae-zelandiae</name>
    <dbReference type="NCBI Taxonomy" id="153914"/>
    <lineage>
        <taxon>Eukaryota</taxon>
        <taxon>Fungi</taxon>
        <taxon>Dikarya</taxon>
        <taxon>Basidiomycota</taxon>
        <taxon>Agaricomycotina</taxon>
        <taxon>Agaricomycetes</taxon>
        <taxon>Agaricomycetidae</taxon>
        <taxon>Agaricales</taxon>
        <taxon>Marasmiineae</taxon>
        <taxon>Physalacriaceae</taxon>
        <taxon>Armillaria</taxon>
    </lineage>
</organism>
<reference evidence="2" key="1">
    <citation type="submission" date="2023-06" db="EMBL/GenBank/DDBJ databases">
        <authorList>
            <consortium name="Lawrence Berkeley National Laboratory"/>
            <person name="Ahrendt S."/>
            <person name="Sahu N."/>
            <person name="Indic B."/>
            <person name="Wong-Bajracharya J."/>
            <person name="Merenyi Z."/>
            <person name="Ke H.-M."/>
            <person name="Monk M."/>
            <person name="Kocsube S."/>
            <person name="Drula E."/>
            <person name="Lipzen A."/>
            <person name="Balint B."/>
            <person name="Henrissat B."/>
            <person name="Andreopoulos B."/>
            <person name="Martin F.M."/>
            <person name="Harder C.B."/>
            <person name="Rigling D."/>
            <person name="Ford K.L."/>
            <person name="Foster G.D."/>
            <person name="Pangilinan J."/>
            <person name="Papanicolaou A."/>
            <person name="Barry K."/>
            <person name="LaButti K."/>
            <person name="Viragh M."/>
            <person name="Koriabine M."/>
            <person name="Yan M."/>
            <person name="Riley R."/>
            <person name="Champramary S."/>
            <person name="Plett K.L."/>
            <person name="Tsai I.J."/>
            <person name="Slot J."/>
            <person name="Sipos G."/>
            <person name="Plett J."/>
            <person name="Nagy L.G."/>
            <person name="Grigoriev I.V."/>
        </authorList>
    </citation>
    <scope>NUCLEOTIDE SEQUENCE</scope>
    <source>
        <strain evidence="2">ICMP 16352</strain>
    </source>
</reference>
<evidence type="ECO:0000313" key="3">
    <source>
        <dbReference type="Proteomes" id="UP001175227"/>
    </source>
</evidence>
<evidence type="ECO:0000256" key="1">
    <source>
        <dbReference type="SAM" id="MobiDB-lite"/>
    </source>
</evidence>